<feature type="transmembrane region" description="Helical" evidence="7">
    <location>
        <begin position="228"/>
        <end position="249"/>
    </location>
</feature>
<evidence type="ECO:0000256" key="2">
    <source>
        <dbReference type="ARBA" id="ARBA00022475"/>
    </source>
</evidence>
<evidence type="ECO:0000256" key="6">
    <source>
        <dbReference type="SAM" id="MobiDB-lite"/>
    </source>
</evidence>
<evidence type="ECO:0000256" key="4">
    <source>
        <dbReference type="ARBA" id="ARBA00022989"/>
    </source>
</evidence>
<dbReference type="PANTHER" id="PTHR30213:SF0">
    <property type="entry name" value="UPF0761 MEMBRANE PROTEIN YIHY"/>
    <property type="match status" value="1"/>
</dbReference>
<keyword evidence="3 7" id="KW-0812">Transmembrane</keyword>
<evidence type="ECO:0000256" key="7">
    <source>
        <dbReference type="SAM" id="Phobius"/>
    </source>
</evidence>
<feature type="transmembrane region" description="Helical" evidence="7">
    <location>
        <begin position="193"/>
        <end position="216"/>
    </location>
</feature>
<keyword evidence="4 7" id="KW-1133">Transmembrane helix</keyword>
<organism evidence="8 9">
    <name type="scientific">Paenibacillus oenotherae</name>
    <dbReference type="NCBI Taxonomy" id="1435645"/>
    <lineage>
        <taxon>Bacteria</taxon>
        <taxon>Bacillati</taxon>
        <taxon>Bacillota</taxon>
        <taxon>Bacilli</taxon>
        <taxon>Bacillales</taxon>
        <taxon>Paenibacillaceae</taxon>
        <taxon>Paenibacillus</taxon>
    </lineage>
</organism>
<evidence type="ECO:0000256" key="1">
    <source>
        <dbReference type="ARBA" id="ARBA00004651"/>
    </source>
</evidence>
<comment type="caution">
    <text evidence="8">The sequence shown here is derived from an EMBL/GenBank/DDBJ whole genome shotgun (WGS) entry which is preliminary data.</text>
</comment>
<dbReference type="PIRSF" id="PIRSF035875">
    <property type="entry name" value="RNase_BN"/>
    <property type="match status" value="1"/>
</dbReference>
<dbReference type="Proteomes" id="UP000812277">
    <property type="component" value="Unassembled WGS sequence"/>
</dbReference>
<accession>A0ABS7DBP4</accession>
<gene>
    <name evidence="8" type="ORF">K0T92_21770</name>
</gene>
<evidence type="ECO:0000313" key="8">
    <source>
        <dbReference type="EMBL" id="MBW7477352.1"/>
    </source>
</evidence>
<proteinExistence type="predicted"/>
<dbReference type="Pfam" id="PF03631">
    <property type="entry name" value="Virul_fac_BrkB"/>
    <property type="match status" value="1"/>
</dbReference>
<evidence type="ECO:0000256" key="3">
    <source>
        <dbReference type="ARBA" id="ARBA00022692"/>
    </source>
</evidence>
<keyword evidence="2" id="KW-1003">Cell membrane</keyword>
<name>A0ABS7DBP4_9BACL</name>
<feature type="transmembrane region" description="Helical" evidence="7">
    <location>
        <begin position="261"/>
        <end position="289"/>
    </location>
</feature>
<comment type="subcellular location">
    <subcellularLocation>
        <location evidence="1">Cell membrane</location>
        <topology evidence="1">Multi-pass membrane protein</topology>
    </subcellularLocation>
</comment>
<keyword evidence="5 7" id="KW-0472">Membrane</keyword>
<evidence type="ECO:0000256" key="5">
    <source>
        <dbReference type="ARBA" id="ARBA00023136"/>
    </source>
</evidence>
<keyword evidence="9" id="KW-1185">Reference proteome</keyword>
<evidence type="ECO:0000313" key="9">
    <source>
        <dbReference type="Proteomes" id="UP000812277"/>
    </source>
</evidence>
<feature type="transmembrane region" description="Helical" evidence="7">
    <location>
        <begin position="151"/>
        <end position="173"/>
    </location>
</feature>
<sequence>MTRRGINVIRKEAAIMPKPRTPFKKRSLDFAQNLYCRFQDDEVPAMGAQLTYYLILAFFPFLIFVIAVLSFTDLSIQNVIAYIQLVLPEMSASTITDAFAEIQESRSGSLLSFGLLITLWSASNGISAVMKALNKAYDVEESRPFWKVKSISLAFTIVLAVVIVCSFVMLVFGRVIGDSLYKFSRLPGSFDQIWATGQYVLPILMMIAVFASLYLFIPNLSLRFKEVIPGAVFATFGWITISLLFSFYVNNFGSYSKTYGSIGGIIVLLTWLYLSSIIIVLGGEINAVLHFDRNGIHKKPCKQFALSLPFLGKKKKNHEGSSSHSSSSPKINPPIQQ</sequence>
<protein>
    <submittedName>
        <fullName evidence="8">YihY/virulence factor BrkB family protein</fullName>
    </submittedName>
</protein>
<feature type="transmembrane region" description="Helical" evidence="7">
    <location>
        <begin position="110"/>
        <end position="130"/>
    </location>
</feature>
<dbReference type="InterPro" id="IPR017039">
    <property type="entry name" value="Virul_fac_BrkB"/>
</dbReference>
<dbReference type="PANTHER" id="PTHR30213">
    <property type="entry name" value="INNER MEMBRANE PROTEIN YHJD"/>
    <property type="match status" value="1"/>
</dbReference>
<feature type="transmembrane region" description="Helical" evidence="7">
    <location>
        <begin position="50"/>
        <end position="71"/>
    </location>
</feature>
<dbReference type="NCBIfam" id="TIGR00765">
    <property type="entry name" value="yihY_not_rbn"/>
    <property type="match status" value="1"/>
</dbReference>
<reference evidence="8 9" key="1">
    <citation type="submission" date="2021-07" db="EMBL/GenBank/DDBJ databases">
        <title>Paenibacillus radiodurans sp. nov., isolated from the southeastern edge of Tengger Desert.</title>
        <authorList>
            <person name="Zhang G."/>
        </authorList>
    </citation>
    <scope>NUCLEOTIDE SEQUENCE [LARGE SCALE GENOMIC DNA]</scope>
    <source>
        <strain evidence="8 9">DT7-4</strain>
    </source>
</reference>
<feature type="region of interest" description="Disordered" evidence="6">
    <location>
        <begin position="314"/>
        <end position="337"/>
    </location>
</feature>
<dbReference type="EMBL" id="JAHZIJ010000023">
    <property type="protein sequence ID" value="MBW7477352.1"/>
    <property type="molecule type" value="Genomic_DNA"/>
</dbReference>